<gene>
    <name evidence="2" type="ORF">F511_27201</name>
</gene>
<keyword evidence="3" id="KW-1185">Reference proteome</keyword>
<evidence type="ECO:0000313" key="3">
    <source>
        <dbReference type="Proteomes" id="UP000250235"/>
    </source>
</evidence>
<organism evidence="2 3">
    <name type="scientific">Dorcoceras hygrometricum</name>
    <dbReference type="NCBI Taxonomy" id="472368"/>
    <lineage>
        <taxon>Eukaryota</taxon>
        <taxon>Viridiplantae</taxon>
        <taxon>Streptophyta</taxon>
        <taxon>Embryophyta</taxon>
        <taxon>Tracheophyta</taxon>
        <taxon>Spermatophyta</taxon>
        <taxon>Magnoliopsida</taxon>
        <taxon>eudicotyledons</taxon>
        <taxon>Gunneridae</taxon>
        <taxon>Pentapetalae</taxon>
        <taxon>asterids</taxon>
        <taxon>lamiids</taxon>
        <taxon>Lamiales</taxon>
        <taxon>Gesneriaceae</taxon>
        <taxon>Didymocarpoideae</taxon>
        <taxon>Trichosporeae</taxon>
        <taxon>Loxocarpinae</taxon>
        <taxon>Dorcoceras</taxon>
    </lineage>
</organism>
<dbReference type="AlphaFoldDB" id="A0A2Z7CNC1"/>
<protein>
    <submittedName>
        <fullName evidence="2">Uncharacterized protein</fullName>
    </submittedName>
</protein>
<feature type="region of interest" description="Disordered" evidence="1">
    <location>
        <begin position="83"/>
        <end position="112"/>
    </location>
</feature>
<reference evidence="2 3" key="1">
    <citation type="journal article" date="2015" name="Proc. Natl. Acad. Sci. U.S.A.">
        <title>The resurrection genome of Boea hygrometrica: A blueprint for survival of dehydration.</title>
        <authorList>
            <person name="Xiao L."/>
            <person name="Yang G."/>
            <person name="Zhang L."/>
            <person name="Yang X."/>
            <person name="Zhao S."/>
            <person name="Ji Z."/>
            <person name="Zhou Q."/>
            <person name="Hu M."/>
            <person name="Wang Y."/>
            <person name="Chen M."/>
            <person name="Xu Y."/>
            <person name="Jin H."/>
            <person name="Xiao X."/>
            <person name="Hu G."/>
            <person name="Bao F."/>
            <person name="Hu Y."/>
            <person name="Wan P."/>
            <person name="Li L."/>
            <person name="Deng X."/>
            <person name="Kuang T."/>
            <person name="Xiang C."/>
            <person name="Zhu J.K."/>
            <person name="Oliver M.J."/>
            <person name="He Y."/>
        </authorList>
    </citation>
    <scope>NUCLEOTIDE SEQUENCE [LARGE SCALE GENOMIC DNA]</scope>
    <source>
        <strain evidence="3">cv. XS01</strain>
    </source>
</reference>
<proteinExistence type="predicted"/>
<sequence>MTMSSRTKSSSSLDKLFEIQMPASDRTSLGFSVSESSSEETSTQSQLVYDKFNKMIFVKASAIHDPCESVRYDDQISEQLNKKGKAGIGYDIPESSKSGWLKNKLDKEKAKD</sequence>
<accession>A0A2Z7CNC1</accession>
<evidence type="ECO:0000313" key="2">
    <source>
        <dbReference type="EMBL" id="KZV48590.1"/>
    </source>
</evidence>
<evidence type="ECO:0000256" key="1">
    <source>
        <dbReference type="SAM" id="MobiDB-lite"/>
    </source>
</evidence>
<dbReference type="Proteomes" id="UP000250235">
    <property type="component" value="Unassembled WGS sequence"/>
</dbReference>
<feature type="compositionally biased region" description="Basic and acidic residues" evidence="1">
    <location>
        <begin position="103"/>
        <end position="112"/>
    </location>
</feature>
<dbReference type="EMBL" id="KQ993843">
    <property type="protein sequence ID" value="KZV48590.1"/>
    <property type="molecule type" value="Genomic_DNA"/>
</dbReference>
<name>A0A2Z7CNC1_9LAMI</name>